<organism evidence="1">
    <name type="scientific">Anguilla anguilla</name>
    <name type="common">European freshwater eel</name>
    <name type="synonym">Muraena anguilla</name>
    <dbReference type="NCBI Taxonomy" id="7936"/>
    <lineage>
        <taxon>Eukaryota</taxon>
        <taxon>Metazoa</taxon>
        <taxon>Chordata</taxon>
        <taxon>Craniata</taxon>
        <taxon>Vertebrata</taxon>
        <taxon>Euteleostomi</taxon>
        <taxon>Actinopterygii</taxon>
        <taxon>Neopterygii</taxon>
        <taxon>Teleostei</taxon>
        <taxon>Anguilliformes</taxon>
        <taxon>Anguillidae</taxon>
        <taxon>Anguilla</taxon>
    </lineage>
</organism>
<protein>
    <submittedName>
        <fullName evidence="1">Uncharacterized protein</fullName>
    </submittedName>
</protein>
<reference evidence="1" key="2">
    <citation type="journal article" date="2015" name="Fish Shellfish Immunol.">
        <title>Early steps in the European eel (Anguilla anguilla)-Vibrio vulnificus interaction in the gills: Role of the RtxA13 toxin.</title>
        <authorList>
            <person name="Callol A."/>
            <person name="Pajuelo D."/>
            <person name="Ebbesson L."/>
            <person name="Teles M."/>
            <person name="MacKenzie S."/>
            <person name="Amaro C."/>
        </authorList>
    </citation>
    <scope>NUCLEOTIDE SEQUENCE</scope>
</reference>
<sequence>MCVLFIVIYNTDQFSRLNAYQCVIIQCLPKV</sequence>
<name>A0A0E9WGP0_ANGAN</name>
<accession>A0A0E9WGP0</accession>
<proteinExistence type="predicted"/>
<dbReference type="AlphaFoldDB" id="A0A0E9WGP0"/>
<dbReference type="EMBL" id="GBXM01019852">
    <property type="protein sequence ID" value="JAH88725.1"/>
    <property type="molecule type" value="Transcribed_RNA"/>
</dbReference>
<reference evidence="1" key="1">
    <citation type="submission" date="2014-11" db="EMBL/GenBank/DDBJ databases">
        <authorList>
            <person name="Amaro Gonzalez C."/>
        </authorList>
    </citation>
    <scope>NUCLEOTIDE SEQUENCE</scope>
</reference>
<evidence type="ECO:0000313" key="1">
    <source>
        <dbReference type="EMBL" id="JAH88725.1"/>
    </source>
</evidence>